<dbReference type="AlphaFoldDB" id="A0A5Q8BEV1"/>
<proteinExistence type="predicted"/>
<organism evidence="1 2">
    <name type="scientific">Parabacteroides distasonis</name>
    <dbReference type="NCBI Taxonomy" id="823"/>
    <lineage>
        <taxon>Bacteria</taxon>
        <taxon>Pseudomonadati</taxon>
        <taxon>Bacteroidota</taxon>
        <taxon>Bacteroidia</taxon>
        <taxon>Bacteroidales</taxon>
        <taxon>Tannerellaceae</taxon>
        <taxon>Parabacteroides</taxon>
    </lineage>
</organism>
<reference evidence="1 2" key="1">
    <citation type="journal article" date="2019" name="Nat. Med.">
        <title>A library of human gut bacterial isolates paired with longitudinal multiomics data enables mechanistic microbiome research.</title>
        <authorList>
            <person name="Poyet M."/>
            <person name="Groussin M."/>
            <person name="Gibbons S.M."/>
            <person name="Avila-Pacheco J."/>
            <person name="Jiang X."/>
            <person name="Kearney S.M."/>
            <person name="Perrotta A.R."/>
            <person name="Berdy B."/>
            <person name="Zhao S."/>
            <person name="Lieberman T.D."/>
            <person name="Swanson P.K."/>
            <person name="Smith M."/>
            <person name="Roesemann S."/>
            <person name="Alexander J.E."/>
            <person name="Rich S.A."/>
            <person name="Livny J."/>
            <person name="Vlamakis H."/>
            <person name="Clish C."/>
            <person name="Bullock K."/>
            <person name="Deik A."/>
            <person name="Scott J."/>
            <person name="Pierce K.A."/>
            <person name="Xavier R.J."/>
            <person name="Alm E.J."/>
        </authorList>
    </citation>
    <scope>NUCLEOTIDE SEQUENCE [LARGE SCALE GENOMIC DNA]</scope>
    <source>
        <strain evidence="1 2">BIOML-A41</strain>
    </source>
</reference>
<evidence type="ECO:0000313" key="2">
    <source>
        <dbReference type="Proteomes" id="UP000463337"/>
    </source>
</evidence>
<gene>
    <name evidence="1" type="ORF">GKD59_08260</name>
</gene>
<dbReference type="RefSeq" id="WP_122246681.1">
    <property type="nucleotide sequence ID" value="NZ_RCYP01000003.1"/>
</dbReference>
<sequence>MRGELYIDGKDAYTDFGVWITEGGYDGLLPFPELVEPDRNDWPDEDGIEPDLEKPTLKPRELNITFVRDVDGRSAGALVEHLSKSGYHLFRIPSLGREWSLRLIQSPAYEDWDTLEAFTLRFAEDRPVRPSSVAIPEGRAYVPPSEYELDGVPLDRYGVMVTEGRDEIMRSPTVKTNLSRTVLDVDGRIYDTENVVFNSKEVTLKCCLIAGSMTTFWSCYDTLLDALIQPGERSLYVDYNVEEYPCYYKRTSGWTLESLRGRVVVTFNLTLEFTVFRMDGIDYLLATEAGELVVTEDGEYYIDLNIYAD</sequence>
<protein>
    <submittedName>
        <fullName evidence="1">Uncharacterized protein</fullName>
    </submittedName>
</protein>
<dbReference type="EMBL" id="WKLT01000006">
    <property type="protein sequence ID" value="MRY57903.1"/>
    <property type="molecule type" value="Genomic_DNA"/>
</dbReference>
<accession>A0A5Q8BEV1</accession>
<dbReference type="Proteomes" id="UP000463337">
    <property type="component" value="Unassembled WGS sequence"/>
</dbReference>
<evidence type="ECO:0000313" key="1">
    <source>
        <dbReference type="EMBL" id="MRY57903.1"/>
    </source>
</evidence>
<comment type="caution">
    <text evidence="1">The sequence shown here is derived from an EMBL/GenBank/DDBJ whole genome shotgun (WGS) entry which is preliminary data.</text>
</comment>
<name>A0A5Q8BEV1_PARDI</name>